<dbReference type="PROSITE" id="PS51192">
    <property type="entry name" value="HELICASE_ATP_BIND_1"/>
    <property type="match status" value="1"/>
</dbReference>
<dbReference type="SMART" id="SM00184">
    <property type="entry name" value="RING"/>
    <property type="match status" value="1"/>
</dbReference>
<keyword evidence="9" id="KW-0862">Zinc</keyword>
<comment type="similarity">
    <text evidence="2">Belongs to the SNF2/RAD54 helicase family.</text>
</comment>
<dbReference type="GO" id="GO:0016818">
    <property type="term" value="F:hydrolase activity, acting on acid anhydrides, in phosphorus-containing anhydrides"/>
    <property type="evidence" value="ECO:0007669"/>
    <property type="project" value="InterPro"/>
</dbReference>
<dbReference type="PANTHER" id="PTHR45626:SF22">
    <property type="entry name" value="DNA REPAIR PROTEIN RAD5"/>
    <property type="match status" value="1"/>
</dbReference>
<dbReference type="PROSITE" id="PS50089">
    <property type="entry name" value="ZF_RING_2"/>
    <property type="match status" value="1"/>
</dbReference>
<evidence type="ECO:0000256" key="6">
    <source>
        <dbReference type="ARBA" id="ARBA00022771"/>
    </source>
</evidence>
<dbReference type="SMART" id="SM00490">
    <property type="entry name" value="HELICc"/>
    <property type="match status" value="1"/>
</dbReference>
<proteinExistence type="inferred from homology"/>
<feature type="region of interest" description="Disordered" evidence="14">
    <location>
        <begin position="71"/>
        <end position="91"/>
    </location>
</feature>
<keyword evidence="11" id="KW-0234">DNA repair</keyword>
<dbReference type="Gene3D" id="3.40.50.10810">
    <property type="entry name" value="Tandem AAA-ATPase domain"/>
    <property type="match status" value="1"/>
</dbReference>
<evidence type="ECO:0000313" key="19">
    <source>
        <dbReference type="Proteomes" id="UP000309038"/>
    </source>
</evidence>
<evidence type="ECO:0000259" key="16">
    <source>
        <dbReference type="PROSITE" id="PS51192"/>
    </source>
</evidence>
<dbReference type="Pfam" id="PF00097">
    <property type="entry name" value="zf-C3HC4"/>
    <property type="match status" value="1"/>
</dbReference>
<keyword evidence="7" id="KW-0378">Hydrolase</keyword>
<keyword evidence="6 13" id="KW-0863">Zinc-finger</keyword>
<keyword evidence="5" id="KW-0227">DNA damage</keyword>
<comment type="caution">
    <text evidence="18">The sequence shown here is derived from an EMBL/GenBank/DDBJ whole genome shotgun (WGS) entry which is preliminary data.</text>
</comment>
<evidence type="ECO:0000259" key="17">
    <source>
        <dbReference type="PROSITE" id="PS51194"/>
    </source>
</evidence>
<dbReference type="GO" id="GO:0006281">
    <property type="term" value="P:DNA repair"/>
    <property type="evidence" value="ECO:0007669"/>
    <property type="project" value="UniProtKB-KW"/>
</dbReference>
<feature type="region of interest" description="Disordered" evidence="14">
    <location>
        <begin position="291"/>
        <end position="317"/>
    </location>
</feature>
<dbReference type="GO" id="GO:0004386">
    <property type="term" value="F:helicase activity"/>
    <property type="evidence" value="ECO:0007669"/>
    <property type="project" value="UniProtKB-KW"/>
</dbReference>
<dbReference type="AlphaFoldDB" id="A0A4S4KSL1"/>
<reference evidence="18 19" key="1">
    <citation type="submission" date="2019-02" db="EMBL/GenBank/DDBJ databases">
        <title>Genome sequencing of the rare red list fungi Phlebia centrifuga.</title>
        <authorList>
            <person name="Buettner E."/>
            <person name="Kellner H."/>
        </authorList>
    </citation>
    <scope>NUCLEOTIDE SEQUENCE [LARGE SCALE GENOMIC DNA]</scope>
    <source>
        <strain evidence="18 19">DSM 108282</strain>
    </source>
</reference>
<keyword evidence="3" id="KW-0479">Metal-binding</keyword>
<evidence type="ECO:0000256" key="12">
    <source>
        <dbReference type="ARBA" id="ARBA00023242"/>
    </source>
</evidence>
<evidence type="ECO:0000256" key="13">
    <source>
        <dbReference type="PROSITE-ProRule" id="PRU00175"/>
    </source>
</evidence>
<dbReference type="InterPro" id="IPR013083">
    <property type="entry name" value="Znf_RING/FYVE/PHD"/>
</dbReference>
<dbReference type="GO" id="GO:0008094">
    <property type="term" value="F:ATP-dependent activity, acting on DNA"/>
    <property type="evidence" value="ECO:0007669"/>
    <property type="project" value="TreeGrafter"/>
</dbReference>
<evidence type="ECO:0000256" key="9">
    <source>
        <dbReference type="ARBA" id="ARBA00022833"/>
    </source>
</evidence>
<dbReference type="SMART" id="SM00910">
    <property type="entry name" value="HIRAN"/>
    <property type="match status" value="1"/>
</dbReference>
<dbReference type="SMART" id="SM00487">
    <property type="entry name" value="DEXDc"/>
    <property type="match status" value="1"/>
</dbReference>
<dbReference type="Pfam" id="PF00271">
    <property type="entry name" value="Helicase_C"/>
    <property type="match status" value="1"/>
</dbReference>
<feature type="compositionally biased region" description="Basic and acidic residues" evidence="14">
    <location>
        <begin position="295"/>
        <end position="313"/>
    </location>
</feature>
<evidence type="ECO:0000256" key="11">
    <source>
        <dbReference type="ARBA" id="ARBA00023204"/>
    </source>
</evidence>
<dbReference type="InterPro" id="IPR000330">
    <property type="entry name" value="SNF2_N"/>
</dbReference>
<dbReference type="InterPro" id="IPR001841">
    <property type="entry name" value="Znf_RING"/>
</dbReference>
<feature type="domain" description="RING-type" evidence="15">
    <location>
        <begin position="589"/>
        <end position="634"/>
    </location>
</feature>
<dbReference type="InterPro" id="IPR014001">
    <property type="entry name" value="Helicase_ATP-bd"/>
</dbReference>
<dbReference type="PROSITE" id="PS51194">
    <property type="entry name" value="HELICASE_CTER"/>
    <property type="match status" value="1"/>
</dbReference>
<protein>
    <recommendedName>
        <fullName evidence="20">DNA repair protein RAD5</fullName>
    </recommendedName>
</protein>
<dbReference type="SUPFAM" id="SSF52540">
    <property type="entry name" value="P-loop containing nucleoside triphosphate hydrolases"/>
    <property type="match status" value="2"/>
</dbReference>
<feature type="domain" description="Helicase ATP-binding" evidence="16">
    <location>
        <begin position="335"/>
        <end position="473"/>
    </location>
</feature>
<evidence type="ECO:0000256" key="14">
    <source>
        <dbReference type="SAM" id="MobiDB-lite"/>
    </source>
</evidence>
<dbReference type="Gene3D" id="3.40.50.300">
    <property type="entry name" value="P-loop containing nucleotide triphosphate hydrolases"/>
    <property type="match status" value="1"/>
</dbReference>
<evidence type="ECO:0000256" key="4">
    <source>
        <dbReference type="ARBA" id="ARBA00022741"/>
    </source>
</evidence>
<dbReference type="GO" id="GO:0008270">
    <property type="term" value="F:zinc ion binding"/>
    <property type="evidence" value="ECO:0007669"/>
    <property type="project" value="UniProtKB-KW"/>
</dbReference>
<dbReference type="InterPro" id="IPR038718">
    <property type="entry name" value="SNF2-like_sf"/>
</dbReference>
<comment type="subcellular location">
    <subcellularLocation>
        <location evidence="1">Nucleus</location>
    </subcellularLocation>
</comment>
<dbReference type="PANTHER" id="PTHR45626">
    <property type="entry name" value="TRANSCRIPTION TERMINATION FACTOR 2-RELATED"/>
    <property type="match status" value="1"/>
</dbReference>
<evidence type="ECO:0000256" key="10">
    <source>
        <dbReference type="ARBA" id="ARBA00022840"/>
    </source>
</evidence>
<name>A0A4S4KSL1_9APHY</name>
<dbReference type="CDD" id="cd18008">
    <property type="entry name" value="DEXDc_SHPRH-like"/>
    <property type="match status" value="1"/>
</dbReference>
<dbReference type="Pfam" id="PF00176">
    <property type="entry name" value="SNF2-rel_dom"/>
    <property type="match status" value="1"/>
</dbReference>
<dbReference type="InterPro" id="IPR014905">
    <property type="entry name" value="HIRAN"/>
</dbReference>
<evidence type="ECO:0008006" key="20">
    <source>
        <dbReference type="Google" id="ProtNLM"/>
    </source>
</evidence>
<dbReference type="GO" id="GO:0005634">
    <property type="term" value="C:nucleus"/>
    <property type="evidence" value="ECO:0007669"/>
    <property type="project" value="UniProtKB-SubCell"/>
</dbReference>
<dbReference type="GO" id="GO:0003676">
    <property type="term" value="F:nucleic acid binding"/>
    <property type="evidence" value="ECO:0007669"/>
    <property type="project" value="InterPro"/>
</dbReference>
<dbReference type="InterPro" id="IPR049730">
    <property type="entry name" value="SNF2/RAD54-like_C"/>
</dbReference>
<evidence type="ECO:0000256" key="7">
    <source>
        <dbReference type="ARBA" id="ARBA00022801"/>
    </source>
</evidence>
<sequence length="844" mass="94671">MSAEGLKLSPDPELIERPAKKRKLSLQNLVPFSSAYLGSFLVGKAWSTVRGKGYVKPGDEINIERDEQEVVTKDETKNKRNKGAKGKDGKKQLSIATMLKPQPAKATKKKQDLVVRLTTKSGFEFGRLPQDVASRISKLLDLDIVEFKGSTVIDCPTVLHSGADLVVSLVVYLKVTAFKYPNKTPDERSGHMFNEGQETASEQVMRERKSALAYLFEMLNVKPVRKPDLPRYRKDLGRDNLSMLAQHSKGDKAKKSVKTEVVGDGEEVEVDDDEEDLTENELNLIYKKQVYSSKDTAREPEPPSLRNGEDAPSKRHKQLKLDNTFRLSAKKPKTLKGPSATLIVAPTSLLSQWSEELQRSSKPGTLKVLVWHGQNRLDLESAVSQDDGVDVVITSYGTLVSEFMKSEQLSSPVFEIEWLRVILDEAHSCKSRQSKTARAVCALRARRRWAVTGTPIVNRLEDLYSLLKFLDFTPWSDYTFFRSVVTLPFLDRDPKAIEVVQVILEAVLLRREKHMRDSDAMLMRLRRAVLHPSLVLSSIANEIKPEGSGSVDVNAMIKSFVSGDSLDGKGNAFAKDVLDSLGQDENVECPICFDVMDSPMIIPGCLHKCCKDCIAAFLESCADKKEEGRCPICSYAPVRESDLLEVLRSNPAEDISPGAASSITLRRNDFRSSTKLDALLQNLRRLRDQDPTFRAVVFSQFTTYLDLIQTALERERFEWYRFDGSMDIKKRSEAVSRFKSPSTEPKVLIVSLKAGGVGLNLTNANHVFMMDCWWNSAVENQAVDRVHRIGQEKTVYVKHFIISNTIEGRILQIQKRKTAIVKEAFGGKGGTDSIENLKIMFGDE</sequence>
<dbReference type="Gene3D" id="3.30.40.10">
    <property type="entry name" value="Zinc/RING finger domain, C3HC4 (zinc finger)"/>
    <property type="match status" value="1"/>
</dbReference>
<feature type="domain" description="Helicase C-terminal" evidence="17">
    <location>
        <begin position="678"/>
        <end position="826"/>
    </location>
</feature>
<dbReference type="GO" id="GO:0005524">
    <property type="term" value="F:ATP binding"/>
    <property type="evidence" value="ECO:0007669"/>
    <property type="project" value="UniProtKB-KW"/>
</dbReference>
<evidence type="ECO:0000256" key="3">
    <source>
        <dbReference type="ARBA" id="ARBA00022723"/>
    </source>
</evidence>
<dbReference type="EMBL" id="SGPJ01000066">
    <property type="protein sequence ID" value="THG99879.1"/>
    <property type="molecule type" value="Genomic_DNA"/>
</dbReference>
<gene>
    <name evidence="18" type="ORF">EW026_g2563</name>
</gene>
<accession>A0A4S4KSL1</accession>
<evidence type="ECO:0000256" key="2">
    <source>
        <dbReference type="ARBA" id="ARBA00007025"/>
    </source>
</evidence>
<keyword evidence="19" id="KW-1185">Reference proteome</keyword>
<dbReference type="InterPro" id="IPR027417">
    <property type="entry name" value="P-loop_NTPase"/>
</dbReference>
<feature type="compositionally biased region" description="Acidic residues" evidence="14">
    <location>
        <begin position="263"/>
        <end position="277"/>
    </location>
</feature>
<organism evidence="18 19">
    <name type="scientific">Hermanssonia centrifuga</name>
    <dbReference type="NCBI Taxonomy" id="98765"/>
    <lineage>
        <taxon>Eukaryota</taxon>
        <taxon>Fungi</taxon>
        <taxon>Dikarya</taxon>
        <taxon>Basidiomycota</taxon>
        <taxon>Agaricomycotina</taxon>
        <taxon>Agaricomycetes</taxon>
        <taxon>Polyporales</taxon>
        <taxon>Meruliaceae</taxon>
        <taxon>Hermanssonia</taxon>
    </lineage>
</organism>
<evidence type="ECO:0000256" key="1">
    <source>
        <dbReference type="ARBA" id="ARBA00004123"/>
    </source>
</evidence>
<dbReference type="InterPro" id="IPR018957">
    <property type="entry name" value="Znf_C3HC4_RING-type"/>
</dbReference>
<dbReference type="CDD" id="cd18793">
    <property type="entry name" value="SF2_C_SNF"/>
    <property type="match status" value="1"/>
</dbReference>
<dbReference type="SUPFAM" id="SSF57850">
    <property type="entry name" value="RING/U-box"/>
    <property type="match status" value="1"/>
</dbReference>
<feature type="region of interest" description="Disordered" evidence="14">
    <location>
        <begin position="244"/>
        <end position="277"/>
    </location>
</feature>
<dbReference type="InterPro" id="IPR050628">
    <property type="entry name" value="SNF2_RAD54_helicase_TF"/>
</dbReference>
<feature type="compositionally biased region" description="Basic and acidic residues" evidence="14">
    <location>
        <begin position="248"/>
        <end position="258"/>
    </location>
</feature>
<keyword evidence="4" id="KW-0547">Nucleotide-binding</keyword>
<dbReference type="Proteomes" id="UP000309038">
    <property type="component" value="Unassembled WGS sequence"/>
</dbReference>
<keyword evidence="12" id="KW-0539">Nucleus</keyword>
<evidence type="ECO:0000256" key="5">
    <source>
        <dbReference type="ARBA" id="ARBA00022763"/>
    </source>
</evidence>
<dbReference type="Pfam" id="PF08797">
    <property type="entry name" value="HIRAN"/>
    <property type="match status" value="1"/>
</dbReference>
<keyword evidence="10" id="KW-0067">ATP-binding</keyword>
<evidence type="ECO:0000259" key="15">
    <source>
        <dbReference type="PROSITE" id="PS50089"/>
    </source>
</evidence>
<keyword evidence="8" id="KW-0347">Helicase</keyword>
<evidence type="ECO:0000256" key="8">
    <source>
        <dbReference type="ARBA" id="ARBA00022806"/>
    </source>
</evidence>
<dbReference type="InterPro" id="IPR001650">
    <property type="entry name" value="Helicase_C-like"/>
</dbReference>
<evidence type="ECO:0000313" key="18">
    <source>
        <dbReference type="EMBL" id="THG99879.1"/>
    </source>
</evidence>